<dbReference type="Proteomes" id="UP001595387">
    <property type="component" value="Unassembled WGS sequence"/>
</dbReference>
<feature type="domain" description="CheW-like" evidence="14">
    <location>
        <begin position="570"/>
        <end position="700"/>
    </location>
</feature>
<gene>
    <name evidence="16" type="ORF">ACFODW_04920</name>
</gene>
<keyword evidence="7" id="KW-0547">Nucleotide-binding</keyword>
<feature type="domain" description="Histidine kinase" evidence="13">
    <location>
        <begin position="358"/>
        <end position="568"/>
    </location>
</feature>
<comment type="catalytic activity">
    <reaction evidence="1">
        <text>ATP + protein L-histidine = ADP + protein N-phospho-L-histidine.</text>
        <dbReference type="EC" id="2.7.13.3"/>
    </reaction>
</comment>
<dbReference type="EC" id="2.7.13.3" evidence="2"/>
<evidence type="ECO:0000256" key="12">
    <source>
        <dbReference type="SAM" id="MobiDB-lite"/>
    </source>
</evidence>
<proteinExistence type="predicted"/>
<dbReference type="InterPro" id="IPR003594">
    <property type="entry name" value="HATPase_dom"/>
</dbReference>
<dbReference type="PANTHER" id="PTHR43395">
    <property type="entry name" value="SENSOR HISTIDINE KINASE CHEA"/>
    <property type="match status" value="1"/>
</dbReference>
<evidence type="ECO:0000256" key="10">
    <source>
        <dbReference type="ARBA" id="ARBA00023012"/>
    </source>
</evidence>
<dbReference type="SMART" id="SM00073">
    <property type="entry name" value="HPT"/>
    <property type="match status" value="1"/>
</dbReference>
<dbReference type="CDD" id="cd00088">
    <property type="entry name" value="HPT"/>
    <property type="match status" value="1"/>
</dbReference>
<dbReference type="SUPFAM" id="SSF55052">
    <property type="entry name" value="CheY-binding domain of CheA"/>
    <property type="match status" value="1"/>
</dbReference>
<evidence type="ECO:0000259" key="15">
    <source>
        <dbReference type="PROSITE" id="PS50894"/>
    </source>
</evidence>
<evidence type="ECO:0000256" key="8">
    <source>
        <dbReference type="ARBA" id="ARBA00022777"/>
    </source>
</evidence>
<dbReference type="Pfam" id="PF07194">
    <property type="entry name" value="P2"/>
    <property type="match status" value="1"/>
</dbReference>
<evidence type="ECO:0000313" key="16">
    <source>
        <dbReference type="EMBL" id="MFC2947693.1"/>
    </source>
</evidence>
<dbReference type="Gene3D" id="1.20.120.160">
    <property type="entry name" value="HPT domain"/>
    <property type="match status" value="1"/>
</dbReference>
<dbReference type="PANTHER" id="PTHR43395:SF1">
    <property type="entry name" value="CHEMOTAXIS PROTEIN CHEA"/>
    <property type="match status" value="1"/>
</dbReference>
<dbReference type="InterPro" id="IPR005467">
    <property type="entry name" value="His_kinase_dom"/>
</dbReference>
<protein>
    <recommendedName>
        <fullName evidence="3">Chemotaxis protein CheA</fullName>
        <ecNumber evidence="2">2.7.13.3</ecNumber>
    </recommendedName>
</protein>
<dbReference type="Gene3D" id="3.30.565.10">
    <property type="entry name" value="Histidine kinase-like ATPase, C-terminal domain"/>
    <property type="match status" value="1"/>
</dbReference>
<dbReference type="CDD" id="cd16916">
    <property type="entry name" value="HATPase_CheA-like"/>
    <property type="match status" value="1"/>
</dbReference>
<dbReference type="PROSITE" id="PS50851">
    <property type="entry name" value="CHEW"/>
    <property type="match status" value="1"/>
</dbReference>
<reference evidence="17" key="1">
    <citation type="journal article" date="2019" name="Int. J. Syst. Evol. Microbiol.">
        <title>The Global Catalogue of Microorganisms (GCM) 10K type strain sequencing project: providing services to taxonomists for standard genome sequencing and annotation.</title>
        <authorList>
            <consortium name="The Broad Institute Genomics Platform"/>
            <consortium name="The Broad Institute Genome Sequencing Center for Infectious Disease"/>
            <person name="Wu L."/>
            <person name="Ma J."/>
        </authorList>
    </citation>
    <scope>NUCLEOTIDE SEQUENCE [LARGE SCALE GENOMIC DNA]</scope>
    <source>
        <strain evidence="17">KCTC 13193</strain>
    </source>
</reference>
<dbReference type="InterPro" id="IPR036641">
    <property type="entry name" value="HPT_dom_sf"/>
</dbReference>
<dbReference type="PRINTS" id="PR00344">
    <property type="entry name" value="BCTRLSENSOR"/>
</dbReference>
<evidence type="ECO:0000256" key="6">
    <source>
        <dbReference type="ARBA" id="ARBA00022679"/>
    </source>
</evidence>
<evidence type="ECO:0000256" key="5">
    <source>
        <dbReference type="ARBA" id="ARBA00022553"/>
    </source>
</evidence>
<dbReference type="Pfam" id="PF01627">
    <property type="entry name" value="Hpt"/>
    <property type="match status" value="1"/>
</dbReference>
<dbReference type="InterPro" id="IPR035891">
    <property type="entry name" value="CheY-binding_CheA"/>
</dbReference>
<dbReference type="InterPro" id="IPR010808">
    <property type="entry name" value="CheA_P2-bd"/>
</dbReference>
<dbReference type="SUPFAM" id="SSF47226">
    <property type="entry name" value="Histidine-containing phosphotransfer domain, HPT domain"/>
    <property type="match status" value="1"/>
</dbReference>
<dbReference type="InterPro" id="IPR037006">
    <property type="entry name" value="CheA-like_homodim_sf"/>
</dbReference>
<dbReference type="SMART" id="SM00387">
    <property type="entry name" value="HATPase_c"/>
    <property type="match status" value="1"/>
</dbReference>
<dbReference type="InterPro" id="IPR004358">
    <property type="entry name" value="Sig_transdc_His_kin-like_C"/>
</dbReference>
<dbReference type="PROSITE" id="PS50894">
    <property type="entry name" value="HPT"/>
    <property type="match status" value="1"/>
</dbReference>
<evidence type="ECO:0000259" key="14">
    <source>
        <dbReference type="PROSITE" id="PS50851"/>
    </source>
</evidence>
<dbReference type="InterPro" id="IPR004105">
    <property type="entry name" value="CheA-like_dim"/>
</dbReference>
<evidence type="ECO:0000259" key="13">
    <source>
        <dbReference type="PROSITE" id="PS50109"/>
    </source>
</evidence>
<dbReference type="Pfam" id="PF02895">
    <property type="entry name" value="H-kinase_dim"/>
    <property type="match status" value="1"/>
</dbReference>
<dbReference type="InterPro" id="IPR036890">
    <property type="entry name" value="HATPase_C_sf"/>
</dbReference>
<dbReference type="InterPro" id="IPR008207">
    <property type="entry name" value="Sig_transdc_His_kin_Hpt_dom"/>
</dbReference>
<dbReference type="Gene3D" id="2.30.30.40">
    <property type="entry name" value="SH3 Domains"/>
    <property type="match status" value="1"/>
</dbReference>
<keyword evidence="4" id="KW-0145">Chemotaxis</keyword>
<dbReference type="InterPro" id="IPR037052">
    <property type="entry name" value="CheA-like_P2_sf"/>
</dbReference>
<evidence type="ECO:0000256" key="11">
    <source>
        <dbReference type="PROSITE-ProRule" id="PRU00110"/>
    </source>
</evidence>
<keyword evidence="6" id="KW-0808">Transferase</keyword>
<dbReference type="RefSeq" id="WP_390303850.1">
    <property type="nucleotide sequence ID" value="NZ_JBHRRZ010000009.1"/>
</dbReference>
<dbReference type="InterPro" id="IPR036097">
    <property type="entry name" value="HisK_dim/P_sf"/>
</dbReference>
<evidence type="ECO:0000256" key="7">
    <source>
        <dbReference type="ARBA" id="ARBA00022741"/>
    </source>
</evidence>
<feature type="region of interest" description="Disordered" evidence="12">
    <location>
        <begin position="281"/>
        <end position="321"/>
    </location>
</feature>
<evidence type="ECO:0000256" key="2">
    <source>
        <dbReference type="ARBA" id="ARBA00012438"/>
    </source>
</evidence>
<dbReference type="CDD" id="cd00731">
    <property type="entry name" value="CheA_reg"/>
    <property type="match status" value="1"/>
</dbReference>
<evidence type="ECO:0000256" key="1">
    <source>
        <dbReference type="ARBA" id="ARBA00000085"/>
    </source>
</evidence>
<evidence type="ECO:0000313" key="17">
    <source>
        <dbReference type="Proteomes" id="UP001595387"/>
    </source>
</evidence>
<dbReference type="SUPFAM" id="SSF55874">
    <property type="entry name" value="ATPase domain of HSP90 chaperone/DNA topoisomerase II/histidine kinase"/>
    <property type="match status" value="1"/>
</dbReference>
<evidence type="ECO:0000256" key="4">
    <source>
        <dbReference type="ARBA" id="ARBA00022500"/>
    </source>
</evidence>
<comment type="caution">
    <text evidence="16">The sequence shown here is derived from an EMBL/GenBank/DDBJ whole genome shotgun (WGS) entry which is preliminary data.</text>
</comment>
<dbReference type="InterPro" id="IPR002545">
    <property type="entry name" value="CheW-lke_dom"/>
</dbReference>
<dbReference type="PROSITE" id="PS50109">
    <property type="entry name" value="HIS_KIN"/>
    <property type="match status" value="1"/>
</dbReference>
<dbReference type="InterPro" id="IPR036061">
    <property type="entry name" value="CheW-like_dom_sf"/>
</dbReference>
<organism evidence="16 17">
    <name type="scientific">Virgibacillus sediminis</name>
    <dbReference type="NCBI Taxonomy" id="202260"/>
    <lineage>
        <taxon>Bacteria</taxon>
        <taxon>Bacillati</taxon>
        <taxon>Bacillota</taxon>
        <taxon>Bacilli</taxon>
        <taxon>Bacillales</taxon>
        <taxon>Bacillaceae</taxon>
        <taxon>Virgibacillus</taxon>
    </lineage>
</organism>
<dbReference type="SMART" id="SM01231">
    <property type="entry name" value="H-kinase_dim"/>
    <property type="match status" value="1"/>
</dbReference>
<sequence>MDTNQYTEMFLDESRDHLQAVNDNLLLLEKQPEDLSIVEEIFRSAHTLKGMAATMEFDDISSLTHQMENVLDLIRNKKLDVTTEVIDTAFSCLEALEEMVESISEGGTGKKDVSSLVEELRRLETGEPADIPPPAPVAPEPSVMELDEFQSAVIAQAQEQGYHAIQLEVELQEDVLLKGVRAFMVVETLSNLGELIKTIPTVEELEDEQFGSSFLALVLTEADPQEVKNSVLNISEIHRADWTVLPTQTLTAASGEPPEEKPAVVEDVPDEVTEELSAVAEDASAKLPEEPQPEPSELPAETPEEEQTDEQSHQQKRQSSKTIRLNIERIDQLINLFEEVVIDRGRLEEISKRSGDMELIDTVEHLSRVSKDMQDIMLTMRMVPIEQVFNRFPRMIRGLAKELGKKIDLQISGADTELDRTVIDEIGDPLVHLIRNSVDHGVELPEERREKGKPEEGQLSLRAFHRGNQVVIEMEDDGAGIDRDKVLDKALNRGLITDDQAKMMADEEVYALLFEPGFSTAENVSDISGRGVGLDVVRTTIESLGGHISTRSELGKGSKFTIQLPLTLSILATLLVKIQEETYAIPLSSIVETVLLKEQDTMYVKGEPVIDFRGKVIPLIHLDEIFNLKDRQEDKRRKSVVIVRKGDKVSGLVVDSFLGQKEVVLKSLGMYFKDTYAISGATILGDGRISLIIDPNALIK</sequence>
<dbReference type="SUPFAM" id="SSF47384">
    <property type="entry name" value="Homodimeric domain of signal transducing histidine kinase"/>
    <property type="match status" value="1"/>
</dbReference>
<accession>A0ABV7A473</accession>
<keyword evidence="8" id="KW-0418">Kinase</keyword>
<feature type="modified residue" description="Phosphohistidine" evidence="11">
    <location>
        <position position="46"/>
    </location>
</feature>
<keyword evidence="17" id="KW-1185">Reference proteome</keyword>
<evidence type="ECO:0000256" key="3">
    <source>
        <dbReference type="ARBA" id="ARBA00021495"/>
    </source>
</evidence>
<dbReference type="Pfam" id="PF01584">
    <property type="entry name" value="CheW"/>
    <property type="match status" value="1"/>
</dbReference>
<keyword evidence="10" id="KW-0902">Two-component regulatory system</keyword>
<dbReference type="InterPro" id="IPR051315">
    <property type="entry name" value="Bact_Chemotaxis_CheA"/>
</dbReference>
<dbReference type="EMBL" id="JBHRRZ010000009">
    <property type="protein sequence ID" value="MFC2947693.1"/>
    <property type="molecule type" value="Genomic_DNA"/>
</dbReference>
<dbReference type="SMART" id="SM00260">
    <property type="entry name" value="CheW"/>
    <property type="match status" value="1"/>
</dbReference>
<dbReference type="Gene3D" id="3.30.70.1110">
    <property type="entry name" value="Histidine kinase CheA-like, P2 response regulator-binding domain"/>
    <property type="match status" value="1"/>
</dbReference>
<name>A0ABV7A473_9BACI</name>
<dbReference type="Gene3D" id="1.10.287.560">
    <property type="entry name" value="Histidine kinase CheA-like, homodimeric domain"/>
    <property type="match status" value="1"/>
</dbReference>
<keyword evidence="5 11" id="KW-0597">Phosphoprotein</keyword>
<evidence type="ECO:0000256" key="9">
    <source>
        <dbReference type="ARBA" id="ARBA00022840"/>
    </source>
</evidence>
<keyword evidence="9" id="KW-0067">ATP-binding</keyword>
<feature type="domain" description="HPt" evidence="15">
    <location>
        <begin position="1"/>
        <end position="103"/>
    </location>
</feature>
<dbReference type="Pfam" id="PF02518">
    <property type="entry name" value="HATPase_c"/>
    <property type="match status" value="1"/>
</dbReference>
<dbReference type="SUPFAM" id="SSF50341">
    <property type="entry name" value="CheW-like"/>
    <property type="match status" value="1"/>
</dbReference>